<dbReference type="SMART" id="SM00317">
    <property type="entry name" value="SET"/>
    <property type="match status" value="1"/>
</dbReference>
<dbReference type="InterPro" id="IPR046341">
    <property type="entry name" value="SET_dom_sf"/>
</dbReference>
<proteinExistence type="predicted"/>
<dbReference type="GO" id="GO:0005634">
    <property type="term" value="C:nucleus"/>
    <property type="evidence" value="ECO:0007669"/>
    <property type="project" value="TreeGrafter"/>
</dbReference>
<dbReference type="Gene3D" id="2.170.270.10">
    <property type="entry name" value="SET domain"/>
    <property type="match status" value="1"/>
</dbReference>
<dbReference type="EMBL" id="JAIZAY010000001">
    <property type="protein sequence ID" value="KAJ8049629.1"/>
    <property type="molecule type" value="Genomic_DNA"/>
</dbReference>
<dbReference type="GO" id="GO:0042799">
    <property type="term" value="F:histone H4K20 methyltransferase activity"/>
    <property type="evidence" value="ECO:0007669"/>
    <property type="project" value="TreeGrafter"/>
</dbReference>
<accession>A0A9Q1CS88</accession>
<protein>
    <submittedName>
        <fullName evidence="2">Histone-lysine N-methyltransferase PR-Set7</fullName>
    </submittedName>
</protein>
<dbReference type="Proteomes" id="UP001152320">
    <property type="component" value="Chromosome 1"/>
</dbReference>
<organism evidence="2 3">
    <name type="scientific">Holothuria leucospilota</name>
    <name type="common">Black long sea cucumber</name>
    <name type="synonym">Mertensiothuria leucospilota</name>
    <dbReference type="NCBI Taxonomy" id="206669"/>
    <lineage>
        <taxon>Eukaryota</taxon>
        <taxon>Metazoa</taxon>
        <taxon>Echinodermata</taxon>
        <taxon>Eleutherozoa</taxon>
        <taxon>Echinozoa</taxon>
        <taxon>Holothuroidea</taxon>
        <taxon>Aspidochirotacea</taxon>
        <taxon>Aspidochirotida</taxon>
        <taxon>Holothuriidae</taxon>
        <taxon>Holothuria</taxon>
    </lineage>
</organism>
<comment type="caution">
    <text evidence="2">The sequence shown here is derived from an EMBL/GenBank/DDBJ whole genome shotgun (WGS) entry which is preliminary data.</text>
</comment>
<dbReference type="InterPro" id="IPR051760">
    <property type="entry name" value="KMT5A"/>
</dbReference>
<name>A0A9Q1CS88_HOLLE</name>
<keyword evidence="3" id="KW-1185">Reference proteome</keyword>
<dbReference type="PANTHER" id="PTHR46167:SF1">
    <property type="entry name" value="N-LYSINE METHYLTRANSFERASE KMT5A"/>
    <property type="match status" value="1"/>
</dbReference>
<gene>
    <name evidence="2" type="ORF">HOLleu_02460</name>
</gene>
<dbReference type="PANTHER" id="PTHR46167">
    <property type="entry name" value="N-LYSINE METHYLTRANSFERASE KMT5A"/>
    <property type="match status" value="1"/>
</dbReference>
<feature type="domain" description="SET" evidence="1">
    <location>
        <begin position="1"/>
        <end position="121"/>
    </location>
</feature>
<evidence type="ECO:0000259" key="1">
    <source>
        <dbReference type="PROSITE" id="PS50280"/>
    </source>
</evidence>
<dbReference type="GO" id="GO:0005700">
    <property type="term" value="C:polytene chromosome"/>
    <property type="evidence" value="ECO:0007669"/>
    <property type="project" value="TreeGrafter"/>
</dbReference>
<dbReference type="InterPro" id="IPR001214">
    <property type="entry name" value="SET_dom"/>
</dbReference>
<dbReference type="AlphaFoldDB" id="A0A9Q1CS88"/>
<dbReference type="GO" id="GO:0043516">
    <property type="term" value="P:regulation of DNA damage response, signal transduction by p53 class mediator"/>
    <property type="evidence" value="ECO:0007669"/>
    <property type="project" value="TreeGrafter"/>
</dbReference>
<dbReference type="OrthoDB" id="16287at2759"/>
<dbReference type="Pfam" id="PF00856">
    <property type="entry name" value="SET"/>
    <property type="match status" value="1"/>
</dbReference>
<evidence type="ECO:0000313" key="3">
    <source>
        <dbReference type="Proteomes" id="UP001152320"/>
    </source>
</evidence>
<reference evidence="2" key="1">
    <citation type="submission" date="2021-10" db="EMBL/GenBank/DDBJ databases">
        <title>Tropical sea cucumber genome reveals ecological adaptation and Cuvierian tubules defense mechanism.</title>
        <authorList>
            <person name="Chen T."/>
        </authorList>
    </citation>
    <scope>NUCLEOTIDE SEQUENCE</scope>
    <source>
        <strain evidence="2">Nanhai2018</strain>
        <tissue evidence="2">Muscle</tissue>
    </source>
</reference>
<dbReference type="GO" id="GO:0006357">
    <property type="term" value="P:regulation of transcription by RNA polymerase II"/>
    <property type="evidence" value="ECO:0007669"/>
    <property type="project" value="TreeGrafter"/>
</dbReference>
<dbReference type="PROSITE" id="PS50280">
    <property type="entry name" value="SET"/>
    <property type="match status" value="1"/>
</dbReference>
<sequence length="139" mass="16212">MLTYFCTHFFLHTGYGVYAQKHYFKQEFLLEYPGQLISEKDGEKREKEYPPDKGSFLYFFKDRGKNYCVDATNSKGAGRMVNDSIRPNAVMKIVILDNIPHLCLFALQHISPGEEIRFDYGVPNLPWRKKVSRLFSESS</sequence>
<dbReference type="SUPFAM" id="SSF82199">
    <property type="entry name" value="SET domain"/>
    <property type="match status" value="1"/>
</dbReference>
<evidence type="ECO:0000313" key="2">
    <source>
        <dbReference type="EMBL" id="KAJ8049629.1"/>
    </source>
</evidence>